<keyword evidence="2" id="KW-0963">Cytoplasm</keyword>
<comment type="subcellular location">
    <subcellularLocation>
        <location evidence="2">Cytoplasm</location>
    </subcellularLocation>
</comment>
<evidence type="ECO:0000313" key="6">
    <source>
        <dbReference type="EMBL" id="CUA87712.1"/>
    </source>
</evidence>
<dbReference type="Gene3D" id="3.40.50.1820">
    <property type="entry name" value="alpha/beta hydrolase"/>
    <property type="match status" value="1"/>
</dbReference>
<evidence type="ECO:0000256" key="1">
    <source>
        <dbReference type="ARBA" id="ARBA00022679"/>
    </source>
</evidence>
<feature type="active site" description="Nucleophile" evidence="3">
    <location>
        <position position="176"/>
    </location>
</feature>
<dbReference type="PIRSF" id="PIRSF000443">
    <property type="entry name" value="Homoser_Ac_trans"/>
    <property type="match status" value="1"/>
</dbReference>
<dbReference type="SUPFAM" id="SSF53474">
    <property type="entry name" value="alpha/beta-Hydrolases"/>
    <property type="match status" value="1"/>
</dbReference>
<dbReference type="RefSeq" id="WP_055439534.1">
    <property type="nucleotide sequence ID" value="NZ_CYHB01000006.1"/>
</dbReference>
<comment type="similarity">
    <text evidence="2">Belongs to the AB hydrolase superfamily. MetX family.</text>
</comment>
<gene>
    <name evidence="6" type="ORF">Ga0061064_1883</name>
</gene>
<dbReference type="GO" id="GO:0004414">
    <property type="term" value="F:homoserine O-acetyltransferase activity"/>
    <property type="evidence" value="ECO:0007669"/>
    <property type="project" value="TreeGrafter"/>
</dbReference>
<feature type="signal peptide" evidence="4">
    <location>
        <begin position="1"/>
        <end position="23"/>
    </location>
</feature>
<keyword evidence="2" id="KW-0012">Acyltransferase</keyword>
<keyword evidence="2" id="KW-0028">Amino-acid biosynthesis</keyword>
<dbReference type="ESTHER" id="9gamm-a0a0k6ha55">
    <property type="family name" value="Homoserine_transacetylase"/>
</dbReference>
<dbReference type="OrthoDB" id="9800754at2"/>
<dbReference type="InterPro" id="IPR029058">
    <property type="entry name" value="AB_hydrolase_fold"/>
</dbReference>
<dbReference type="Gene3D" id="1.10.1740.110">
    <property type="match status" value="1"/>
</dbReference>
<accession>A0A0K6HA55</accession>
<dbReference type="NCBIfam" id="NF005262">
    <property type="entry name" value="PRK06765.1"/>
    <property type="match status" value="1"/>
</dbReference>
<evidence type="ECO:0000256" key="3">
    <source>
        <dbReference type="PIRSR" id="PIRSR000443-1"/>
    </source>
</evidence>
<sequence>MISRLITPFLIAACIACSSVAHADLLVTKKTFSTKNFSTVSGETIAEVNVGWEAYGKLNENKDNVILITHFFSGNSHAAGKYTPDDPQPGYWDAIIGPGKAIDTNKYYVISSDTLVNAFPNLPHVVTTGPASINPETGKPYGLDFPVVTIRDFVNVQHALLQSLGINKLHAVVGASMGSLQAIEWAAAYPDMVERMVSVIGAGAMDAWTITALEHWARPIRLDPNWNGGDYYGGQAPLAGVTNSLVMITQQAMHPVAFNAMSPSQEVLPKSALDSVLNGLPATDFWFGGATQRAPLADANHILYLVRANQLFVAGHDKDLATGLAQVKAKTLFLPAKNDLLLQPYLAKQAVEVLEAQGEQPKYAEIDGTFGHLDGVYNIQSKADELAEFINN</sequence>
<feature type="domain" description="AB hydrolase-1" evidence="5">
    <location>
        <begin position="144"/>
        <end position="240"/>
    </location>
</feature>
<name>A0A0K6HA55_9GAMM</name>
<keyword evidence="4" id="KW-0732">Signal</keyword>
<proteinExistence type="inferred from homology"/>
<reference evidence="7" key="1">
    <citation type="submission" date="2015-08" db="EMBL/GenBank/DDBJ databases">
        <authorList>
            <person name="Varghese N."/>
        </authorList>
    </citation>
    <scope>NUCLEOTIDE SEQUENCE [LARGE SCALE GENOMIC DNA]</scope>
    <source>
        <strain evidence="7">DSM 27808</strain>
    </source>
</reference>
<evidence type="ECO:0000313" key="7">
    <source>
        <dbReference type="Proteomes" id="UP000182598"/>
    </source>
</evidence>
<dbReference type="GO" id="GO:0009086">
    <property type="term" value="P:methionine biosynthetic process"/>
    <property type="evidence" value="ECO:0007669"/>
    <property type="project" value="TreeGrafter"/>
</dbReference>
<dbReference type="InterPro" id="IPR000073">
    <property type="entry name" value="AB_hydrolase_1"/>
</dbReference>
<protein>
    <recommendedName>
        <fullName evidence="2">Probable acyltransferase</fullName>
        <ecNumber evidence="2">2.3.1.-</ecNumber>
    </recommendedName>
</protein>
<comment type="caution">
    <text evidence="2">Lacks conserved residue(s) required for the propagation of feature annotation.</text>
</comment>
<evidence type="ECO:0000259" key="5">
    <source>
        <dbReference type="Pfam" id="PF00561"/>
    </source>
</evidence>
<feature type="chain" id="PRO_5005503970" description="Probable acyltransferase" evidence="4">
    <location>
        <begin position="24"/>
        <end position="392"/>
    </location>
</feature>
<dbReference type="PANTHER" id="PTHR32268">
    <property type="entry name" value="HOMOSERINE O-ACETYLTRANSFERASE"/>
    <property type="match status" value="1"/>
</dbReference>
<dbReference type="Pfam" id="PF00561">
    <property type="entry name" value="Abhydrolase_1"/>
    <property type="match status" value="1"/>
</dbReference>
<dbReference type="AlphaFoldDB" id="A0A0K6HA55"/>
<feature type="active site" evidence="3">
    <location>
        <position position="372"/>
    </location>
</feature>
<dbReference type="GO" id="GO:0009092">
    <property type="term" value="P:homoserine metabolic process"/>
    <property type="evidence" value="ECO:0007669"/>
    <property type="project" value="TreeGrafter"/>
</dbReference>
<keyword evidence="7" id="KW-1185">Reference proteome</keyword>
<dbReference type="HAMAP" id="MF_00296">
    <property type="entry name" value="MetX_acyltransf"/>
    <property type="match status" value="1"/>
</dbReference>
<dbReference type="InterPro" id="IPR008220">
    <property type="entry name" value="HAT_MetX-like"/>
</dbReference>
<dbReference type="EMBL" id="CYHB01000006">
    <property type="protein sequence ID" value="CUA87712.1"/>
    <property type="molecule type" value="Genomic_DNA"/>
</dbReference>
<feature type="active site" evidence="2 3">
    <location>
        <position position="339"/>
    </location>
</feature>
<dbReference type="PANTHER" id="PTHR32268:SF11">
    <property type="entry name" value="HOMOSERINE O-ACETYLTRANSFERASE"/>
    <property type="match status" value="1"/>
</dbReference>
<dbReference type="Proteomes" id="UP000182598">
    <property type="component" value="Unassembled WGS sequence"/>
</dbReference>
<keyword evidence="1 2" id="KW-0808">Transferase</keyword>
<dbReference type="GO" id="GO:0005737">
    <property type="term" value="C:cytoplasm"/>
    <property type="evidence" value="ECO:0007669"/>
    <property type="project" value="UniProtKB-SubCell"/>
</dbReference>
<dbReference type="EC" id="2.3.1.-" evidence="2"/>
<comment type="subunit">
    <text evidence="2">Homodimer.</text>
</comment>
<organism evidence="6 7">
    <name type="scientific">Pseudidiomarina woesei</name>
    <dbReference type="NCBI Taxonomy" id="1381080"/>
    <lineage>
        <taxon>Bacteria</taxon>
        <taxon>Pseudomonadati</taxon>
        <taxon>Pseudomonadota</taxon>
        <taxon>Gammaproteobacteria</taxon>
        <taxon>Alteromonadales</taxon>
        <taxon>Idiomarinaceae</taxon>
        <taxon>Pseudidiomarina</taxon>
    </lineage>
</organism>
<evidence type="ECO:0000256" key="2">
    <source>
        <dbReference type="HAMAP-Rule" id="MF_00296"/>
    </source>
</evidence>
<evidence type="ECO:0000256" key="4">
    <source>
        <dbReference type="SAM" id="SignalP"/>
    </source>
</evidence>